<comment type="caution">
    <text evidence="1">The sequence shown here is derived from an EMBL/GenBank/DDBJ whole genome shotgun (WGS) entry which is preliminary data.</text>
</comment>
<organism evidence="1 2">
    <name type="scientific">Peronospora belbahrii</name>
    <dbReference type="NCBI Taxonomy" id="622444"/>
    <lineage>
        <taxon>Eukaryota</taxon>
        <taxon>Sar</taxon>
        <taxon>Stramenopiles</taxon>
        <taxon>Oomycota</taxon>
        <taxon>Peronosporomycetes</taxon>
        <taxon>Peronosporales</taxon>
        <taxon>Peronosporaceae</taxon>
        <taxon>Peronospora</taxon>
    </lineage>
</organism>
<evidence type="ECO:0000313" key="2">
    <source>
        <dbReference type="Proteomes" id="UP001160483"/>
    </source>
</evidence>
<sequence>MHRFIRNVNKEQVCSTDTTRSALIAGTGALKEFEDLLSSRRESAKFDRDIADRVHDYSTADPAGMVAAHRQYWGSIFCLLLDP</sequence>
<dbReference type="Proteomes" id="UP001160483">
    <property type="component" value="Unassembled WGS sequence"/>
</dbReference>
<protein>
    <submittedName>
        <fullName evidence="1">Uncharacterized protein</fullName>
    </submittedName>
</protein>
<reference evidence="1" key="1">
    <citation type="submission" date="2021-11" db="EMBL/GenBank/DDBJ databases">
        <authorList>
            <person name="Islam A."/>
            <person name="Islam S."/>
            <person name="Flora M.S."/>
            <person name="Rahman M."/>
            <person name="Ziaur R.M."/>
            <person name="Epstein J.H."/>
            <person name="Hassan M."/>
            <person name="Klassen M."/>
            <person name="Woodard K."/>
            <person name="Webb A."/>
            <person name="Webby R.J."/>
            <person name="El Zowalaty M.E."/>
        </authorList>
    </citation>
    <scope>NUCLEOTIDE SEQUENCE</scope>
    <source>
        <strain evidence="1">Pbs3</strain>
    </source>
</reference>
<dbReference type="AlphaFoldDB" id="A0AAU9L643"/>
<name>A0AAU9L643_9STRA</name>
<evidence type="ECO:0000313" key="1">
    <source>
        <dbReference type="EMBL" id="CAH0480069.1"/>
    </source>
</evidence>
<dbReference type="EMBL" id="CAKKTJ010000322">
    <property type="protein sequence ID" value="CAH0480069.1"/>
    <property type="molecule type" value="Genomic_DNA"/>
</dbReference>
<accession>A0AAU9L643</accession>
<proteinExistence type="predicted"/>
<gene>
    <name evidence="1" type="ORF">PBS003_LOCUS6695</name>
</gene>